<dbReference type="PROSITE" id="PS00022">
    <property type="entry name" value="EGF_1"/>
    <property type="match status" value="1"/>
</dbReference>
<dbReference type="Gene3D" id="2.60.40.10">
    <property type="entry name" value="Immunoglobulins"/>
    <property type="match status" value="1"/>
</dbReference>
<evidence type="ECO:0000313" key="6">
    <source>
        <dbReference type="EMBL" id="KYQ94368.1"/>
    </source>
</evidence>
<dbReference type="InterPro" id="IPR054484">
    <property type="entry name" value="ComC_SSD"/>
</dbReference>
<accession>A0A151ZK42</accession>
<proteinExistence type="predicted"/>
<dbReference type="Proteomes" id="UP000076078">
    <property type="component" value="Unassembled WGS sequence"/>
</dbReference>
<organism evidence="6 7">
    <name type="scientific">Tieghemostelium lacteum</name>
    <name type="common">Slime mold</name>
    <name type="synonym">Dictyostelium lacteum</name>
    <dbReference type="NCBI Taxonomy" id="361077"/>
    <lineage>
        <taxon>Eukaryota</taxon>
        <taxon>Amoebozoa</taxon>
        <taxon>Evosea</taxon>
        <taxon>Eumycetozoa</taxon>
        <taxon>Dictyostelia</taxon>
        <taxon>Dictyosteliales</taxon>
        <taxon>Raperosteliaceae</taxon>
        <taxon>Tieghemostelium</taxon>
    </lineage>
</organism>
<dbReference type="PANTHER" id="PTHR24032:SF16">
    <property type="entry name" value="EGF-LIKE DOMAIN-CONTAINING PROTEIN"/>
    <property type="match status" value="1"/>
</dbReference>
<comment type="caution">
    <text evidence="1">Lacks conserved residue(s) required for the propagation of feature annotation.</text>
</comment>
<protein>
    <recommendedName>
        <fullName evidence="5">EGF-like domain-containing protein</fullName>
    </recommendedName>
</protein>
<dbReference type="InParanoid" id="A0A151ZK42"/>
<sequence length="952" mass="100582">MKRYLSITIVLLLCFISIKSQTVPSDQLESLNMLASIYSLNWPIGNSICSATGVSCDTSNNIIALSISNSIPTKAGGPIIVTNSTVMVELVDVVSGSSSLPVGGSSTGVASGSVSTSLPTGGSSAGGTSGGVVGTSGSGTGSAPTDTTGGAGPSSGGSTGSNPTGTPTISTGGAGPSSGGSTGSNPTGTPTVSTGGAGAGTGSGTGSLTGLSTGMTTGAPTMQNLTLPHLTTLNITRVLQPAVSVNIMNFISNLPALKTLILVNQPYISNPAYPGSFNSPLESFTAQFMPNLYFPDAFSQLSTIQHINFQNNNLGYNTAYQFSSSLKSLDLSYNTYSSVPQDFCALDSTAFVSNNLYSIPTCFTCHWDYTSSWFAQNPNLPSNQGNNPACTTFTANFQNGQLVSQGQVIEITGTDMGWGVPTVVTPGLAMIEPNTKFTFKIPPVSQGTSGITLKFSQTLTKDITWVYSDPIITEINIVQQSNGLSLSLTGNFLTTGTKVLKINGATVPIVSSTTTSLEAQLPSSTTEGKKMISVTTSYGVANATTLFTRTYPVVTATSIGQGKIHFYGYFANSSTANIKINNVASTNVQVVSENEVTCDFPVDLAYGASKFEFDQDGYIFISSNALYYFNPDPQCPNPCENNGRCELGKCICPDNWAGPTCTLAPIQADKQSDLTLTPNGEFSFQGIKFDFKITGIEEINYQNTVVSSHIIGEWIINQPSENVIIYTYPKPTPKFADVLVTIEVSKDPRSYEFAEQTNTLEANSIKLSMNISHWEYQSSLNHLRVILTSNLQKSQTEDNGCGSDDSSNSLNLQVGNSTGSTIKYLSMTKNGVVFYGKFLDVAISDGRVAYSPNTILEINNQSMKIGIELPKCDSCLLDPSYSILVDPSAPEDSTDNCDDSSKSRKWVVPVAVVVSVVGASAIFATVFLMKKKFYIYRSGKTIKFVSRSSGSD</sequence>
<name>A0A151ZK42_TIELA</name>
<dbReference type="Pfam" id="PF22933">
    <property type="entry name" value="ComC_SSD"/>
    <property type="match status" value="1"/>
</dbReference>
<dbReference type="OrthoDB" id="26095at2759"/>
<evidence type="ECO:0000256" key="2">
    <source>
        <dbReference type="SAM" id="MobiDB-lite"/>
    </source>
</evidence>
<dbReference type="InterPro" id="IPR014756">
    <property type="entry name" value="Ig_E-set"/>
</dbReference>
<keyword evidence="7" id="KW-1185">Reference proteome</keyword>
<feature type="disulfide bond" evidence="1">
    <location>
        <begin position="652"/>
        <end position="661"/>
    </location>
</feature>
<feature type="region of interest" description="Disordered" evidence="2">
    <location>
        <begin position="100"/>
        <end position="207"/>
    </location>
</feature>
<dbReference type="InterPro" id="IPR000742">
    <property type="entry name" value="EGF"/>
</dbReference>
<feature type="signal peptide" evidence="4">
    <location>
        <begin position="1"/>
        <end position="20"/>
    </location>
</feature>
<feature type="compositionally biased region" description="Low complexity" evidence="2">
    <location>
        <begin position="183"/>
        <end position="194"/>
    </location>
</feature>
<dbReference type="InterPro" id="IPR032675">
    <property type="entry name" value="LRR_dom_sf"/>
</dbReference>
<dbReference type="PANTHER" id="PTHR24032">
    <property type="entry name" value="EGF-LIKE DOMAIN-CONTAINING PROTEIN-RELATED-RELATED"/>
    <property type="match status" value="1"/>
</dbReference>
<evidence type="ECO:0000256" key="3">
    <source>
        <dbReference type="SAM" id="Phobius"/>
    </source>
</evidence>
<dbReference type="OMA" id="NGRCELG"/>
<evidence type="ECO:0000313" key="7">
    <source>
        <dbReference type="Proteomes" id="UP000076078"/>
    </source>
</evidence>
<feature type="domain" description="EGF-like" evidence="5">
    <location>
        <begin position="631"/>
        <end position="662"/>
    </location>
</feature>
<evidence type="ECO:0000256" key="4">
    <source>
        <dbReference type="SAM" id="SignalP"/>
    </source>
</evidence>
<feature type="transmembrane region" description="Helical" evidence="3">
    <location>
        <begin position="906"/>
        <end position="928"/>
    </location>
</feature>
<feature type="disulfide bond" evidence="1">
    <location>
        <begin position="635"/>
        <end position="645"/>
    </location>
</feature>
<evidence type="ECO:0000259" key="5">
    <source>
        <dbReference type="PROSITE" id="PS50026"/>
    </source>
</evidence>
<dbReference type="InterPro" id="IPR053331">
    <property type="entry name" value="EGF-like_comC"/>
</dbReference>
<comment type="caution">
    <text evidence="6">The sequence shown here is derived from an EMBL/GenBank/DDBJ whole genome shotgun (WGS) entry which is preliminary data.</text>
</comment>
<keyword evidence="1" id="KW-1015">Disulfide bond</keyword>
<dbReference type="PROSITE" id="PS50026">
    <property type="entry name" value="EGF_3"/>
    <property type="match status" value="1"/>
</dbReference>
<feature type="compositionally biased region" description="Gly residues" evidence="2">
    <location>
        <begin position="149"/>
        <end position="159"/>
    </location>
</feature>
<keyword evidence="3" id="KW-0812">Transmembrane</keyword>
<feature type="chain" id="PRO_5007593408" description="EGF-like domain-containing protein" evidence="4">
    <location>
        <begin position="21"/>
        <end position="952"/>
    </location>
</feature>
<dbReference type="Gene3D" id="3.80.10.10">
    <property type="entry name" value="Ribonuclease Inhibitor"/>
    <property type="match status" value="1"/>
</dbReference>
<dbReference type="Gene3D" id="2.10.25.10">
    <property type="entry name" value="Laminin"/>
    <property type="match status" value="1"/>
</dbReference>
<feature type="compositionally biased region" description="Low complexity" evidence="2">
    <location>
        <begin position="100"/>
        <end position="122"/>
    </location>
</feature>
<dbReference type="SUPFAM" id="SSF81296">
    <property type="entry name" value="E set domains"/>
    <property type="match status" value="1"/>
</dbReference>
<dbReference type="FunCoup" id="A0A151ZK42">
    <property type="interactions" value="843"/>
</dbReference>
<keyword evidence="1" id="KW-0245">EGF-like domain</keyword>
<dbReference type="CDD" id="cd00054">
    <property type="entry name" value="EGF_CA"/>
    <property type="match status" value="1"/>
</dbReference>
<feature type="compositionally biased region" description="Low complexity" evidence="2">
    <location>
        <begin position="160"/>
        <end position="171"/>
    </location>
</feature>
<keyword evidence="3" id="KW-1133">Transmembrane helix</keyword>
<feature type="compositionally biased region" description="Gly residues" evidence="2">
    <location>
        <begin position="123"/>
        <end position="140"/>
    </location>
</feature>
<reference evidence="6 7" key="1">
    <citation type="submission" date="2015-12" db="EMBL/GenBank/DDBJ databases">
        <title>Dictyostelia acquired genes for synthesis and detection of signals that induce cell-type specialization by lateral gene transfer from prokaryotes.</title>
        <authorList>
            <person name="Gloeckner G."/>
            <person name="Schaap P."/>
        </authorList>
    </citation>
    <scope>NUCLEOTIDE SEQUENCE [LARGE SCALE GENOMIC DNA]</scope>
    <source>
        <strain evidence="6 7">TK</strain>
    </source>
</reference>
<dbReference type="SUPFAM" id="SSF57196">
    <property type="entry name" value="EGF/Laminin"/>
    <property type="match status" value="1"/>
</dbReference>
<gene>
    <name evidence="6" type="ORF">DLAC_04666</name>
</gene>
<dbReference type="EMBL" id="LODT01000022">
    <property type="protein sequence ID" value="KYQ94368.1"/>
    <property type="molecule type" value="Genomic_DNA"/>
</dbReference>
<dbReference type="InterPro" id="IPR013783">
    <property type="entry name" value="Ig-like_fold"/>
</dbReference>
<evidence type="ECO:0000256" key="1">
    <source>
        <dbReference type="PROSITE-ProRule" id="PRU00076"/>
    </source>
</evidence>
<dbReference type="Pfam" id="PF23106">
    <property type="entry name" value="EGF_Teneurin"/>
    <property type="match status" value="1"/>
</dbReference>
<keyword evidence="4" id="KW-0732">Signal</keyword>
<feature type="compositionally biased region" description="Gly residues" evidence="2">
    <location>
        <begin position="172"/>
        <end position="182"/>
    </location>
</feature>
<dbReference type="SUPFAM" id="SSF52058">
    <property type="entry name" value="L domain-like"/>
    <property type="match status" value="1"/>
</dbReference>
<keyword evidence="3" id="KW-0472">Membrane</keyword>
<feature type="compositionally biased region" description="Gly residues" evidence="2">
    <location>
        <begin position="195"/>
        <end position="207"/>
    </location>
</feature>
<dbReference type="AlphaFoldDB" id="A0A151ZK42"/>